<keyword evidence="1" id="KW-0812">Transmembrane</keyword>
<comment type="caution">
    <text evidence="2">The sequence shown here is derived from an EMBL/GenBank/DDBJ whole genome shotgun (WGS) entry which is preliminary data.</text>
</comment>
<keyword evidence="1" id="KW-0472">Membrane</keyword>
<protein>
    <submittedName>
        <fullName evidence="2">Uncharacterized protein</fullName>
    </submittedName>
</protein>
<keyword evidence="1" id="KW-1133">Transmembrane helix</keyword>
<dbReference type="AlphaFoldDB" id="A0A9E4N1X8"/>
<feature type="transmembrane region" description="Helical" evidence="1">
    <location>
        <begin position="20"/>
        <end position="38"/>
    </location>
</feature>
<evidence type="ECO:0000256" key="1">
    <source>
        <dbReference type="SAM" id="Phobius"/>
    </source>
</evidence>
<sequence length="164" mass="18314">MRDGKNSRHSKQGVEYGRIFSSGVVFRSILMLLLWSLLTTASAGGSCVVAKRQGDSLAIEWQASFSDSALSAMEKAKKRLLDQGYRKKGQDVHAQAGSDLPHAYVVIVKTVYNTLRGQPRTSYGCGFSPVSAGEAERAALYDLRNYSWGWKPEFGYEVMERFRY</sequence>
<accession>A0A9E4N1X8</accession>
<proteinExistence type="predicted"/>
<dbReference type="Proteomes" id="UP000886687">
    <property type="component" value="Unassembled WGS sequence"/>
</dbReference>
<evidence type="ECO:0000313" key="3">
    <source>
        <dbReference type="Proteomes" id="UP000886687"/>
    </source>
</evidence>
<dbReference type="EMBL" id="JAEPDI010000012">
    <property type="protein sequence ID" value="MCG7940054.1"/>
    <property type="molecule type" value="Genomic_DNA"/>
</dbReference>
<name>A0A9E4N1X8_9GAMM</name>
<gene>
    <name evidence="2" type="ORF">JAZ04_14535</name>
</gene>
<reference evidence="2" key="1">
    <citation type="journal article" date="2021" name="Proc. Natl. Acad. Sci. U.S.A.">
        <title>Global biogeography of chemosynthetic symbionts reveals both localized and globally distributed symbiont groups. .</title>
        <authorList>
            <person name="Osvatic J.T."/>
            <person name="Wilkins L.G.E."/>
            <person name="Leibrecht L."/>
            <person name="Leray M."/>
            <person name="Zauner S."/>
            <person name="Polzin J."/>
            <person name="Camacho Y."/>
            <person name="Gros O."/>
            <person name="van Gils J.A."/>
            <person name="Eisen J.A."/>
            <person name="Petersen J.M."/>
            <person name="Yuen B."/>
        </authorList>
    </citation>
    <scope>NUCLEOTIDE SEQUENCE</scope>
    <source>
        <strain evidence="2">MAGL173</strain>
    </source>
</reference>
<evidence type="ECO:0000313" key="2">
    <source>
        <dbReference type="EMBL" id="MCG7940054.1"/>
    </source>
</evidence>
<organism evidence="2 3">
    <name type="scientific">Candidatus Thiodiazotropha lotti</name>
    <dbReference type="NCBI Taxonomy" id="2792787"/>
    <lineage>
        <taxon>Bacteria</taxon>
        <taxon>Pseudomonadati</taxon>
        <taxon>Pseudomonadota</taxon>
        <taxon>Gammaproteobacteria</taxon>
        <taxon>Chromatiales</taxon>
        <taxon>Sedimenticolaceae</taxon>
        <taxon>Candidatus Thiodiazotropha</taxon>
    </lineage>
</organism>